<evidence type="ECO:0000259" key="1">
    <source>
        <dbReference type="Pfam" id="PF01796"/>
    </source>
</evidence>
<dbReference type="PANTHER" id="PTHR34075:SF5">
    <property type="entry name" value="BLR3430 PROTEIN"/>
    <property type="match status" value="1"/>
</dbReference>
<reference evidence="3 5" key="1">
    <citation type="journal article" date="2016" name="Int. J. Syst. Evol. Microbiol.">
        <title>Methanosarcina flavescens sp. nov., a methanogenic archaeon isolated from a full-scale anaerobic digester.</title>
        <authorList>
            <person name="Kern T."/>
            <person name="Fischer M.A."/>
            <person name="Deppenmeier U."/>
            <person name="Schmitz R.A."/>
            <person name="Rother M."/>
        </authorList>
    </citation>
    <scope>NUCLEOTIDE SEQUENCE [LARGE SCALE GENOMIC DNA]</scope>
    <source>
        <strain evidence="3 5">E03.2</strain>
    </source>
</reference>
<reference evidence="3" key="2">
    <citation type="submission" date="2018-10" db="EMBL/GenBank/DDBJ databases">
        <authorList>
            <person name="Fischer M.A."/>
            <person name="Kern T."/>
            <person name="Deppenmeier U."/>
            <person name="Schmitz R.A."/>
            <person name="Rother M."/>
        </authorList>
    </citation>
    <scope>NUCLEOTIDE SEQUENCE</scope>
    <source>
        <strain evidence="3">E03.2</strain>
    </source>
</reference>
<dbReference type="Pfam" id="PF01796">
    <property type="entry name" value="OB_ChsH2_C"/>
    <property type="match status" value="1"/>
</dbReference>
<dbReference type="Gene3D" id="6.10.30.10">
    <property type="match status" value="1"/>
</dbReference>
<dbReference type="InterPro" id="IPR052513">
    <property type="entry name" value="Thioester_dehydratase-like"/>
</dbReference>
<proteinExistence type="predicted"/>
<evidence type="ECO:0000313" key="5">
    <source>
        <dbReference type="Proteomes" id="UP000053087"/>
    </source>
</evidence>
<dbReference type="PANTHER" id="PTHR34075">
    <property type="entry name" value="BLR3430 PROTEIN"/>
    <property type="match status" value="1"/>
</dbReference>
<dbReference type="InterPro" id="IPR022002">
    <property type="entry name" value="ChsH2_Znr"/>
</dbReference>
<protein>
    <submittedName>
        <fullName evidence="3">Zn-ribbon domain-containing OB-fold protein</fullName>
    </submittedName>
</protein>
<dbReference type="OrthoDB" id="9573at2157"/>
<dbReference type="Proteomes" id="UP000053087">
    <property type="component" value="Chromosome"/>
</dbReference>
<dbReference type="EMBL" id="JAAYQL010000009">
    <property type="protein sequence ID" value="NLK31639.1"/>
    <property type="molecule type" value="Genomic_DNA"/>
</dbReference>
<dbReference type="Pfam" id="PF12172">
    <property type="entry name" value="zf-ChsH2"/>
    <property type="match status" value="1"/>
</dbReference>
<evidence type="ECO:0000313" key="4">
    <source>
        <dbReference type="EMBL" id="NLK31639.1"/>
    </source>
</evidence>
<name>A0A660HS55_9EURY</name>
<reference evidence="4 6" key="3">
    <citation type="journal article" date="2020" name="Biotechnol. Biofuels">
        <title>New insights from the biogas microbiome by comprehensive genome-resolved metagenomics of nearly 1600 species originating from multiple anaerobic digesters.</title>
        <authorList>
            <person name="Campanaro S."/>
            <person name="Treu L."/>
            <person name="Rodriguez-R L.M."/>
            <person name="Kovalovszki A."/>
            <person name="Ziels R.M."/>
            <person name="Maus I."/>
            <person name="Zhu X."/>
            <person name="Kougias P.G."/>
            <person name="Basile A."/>
            <person name="Luo G."/>
            <person name="Schluter A."/>
            <person name="Konstantinidis K.T."/>
            <person name="Angelidaki I."/>
        </authorList>
    </citation>
    <scope>NUCLEOTIDE SEQUENCE [LARGE SCALE GENOMIC DNA]</scope>
    <source>
        <strain evidence="4">AS22ysBPME_46</strain>
    </source>
</reference>
<feature type="domain" description="ChsH2 C-terminal OB-fold" evidence="1">
    <location>
        <begin position="51"/>
        <end position="110"/>
    </location>
</feature>
<gene>
    <name evidence="3" type="ORF">AOB57_006535</name>
    <name evidence="4" type="ORF">GX302_02010</name>
</gene>
<dbReference type="AlphaFoldDB" id="A0A660HS55"/>
<evidence type="ECO:0000313" key="6">
    <source>
        <dbReference type="Proteomes" id="UP000585579"/>
    </source>
</evidence>
<dbReference type="Proteomes" id="UP000585579">
    <property type="component" value="Unassembled WGS sequence"/>
</dbReference>
<dbReference type="GeneID" id="53687761"/>
<organism evidence="3 5">
    <name type="scientific">Methanosarcina flavescens</name>
    <dbReference type="NCBI Taxonomy" id="1715806"/>
    <lineage>
        <taxon>Archaea</taxon>
        <taxon>Methanobacteriati</taxon>
        <taxon>Methanobacteriota</taxon>
        <taxon>Stenosarchaea group</taxon>
        <taxon>Methanomicrobia</taxon>
        <taxon>Methanosarcinales</taxon>
        <taxon>Methanosarcinaceae</taxon>
        <taxon>Methanosarcina</taxon>
    </lineage>
</organism>
<dbReference type="RefSeq" id="WP_054299853.1">
    <property type="nucleotide sequence ID" value="NZ_CP032683.1"/>
</dbReference>
<accession>A0A660HS55</accession>
<dbReference type="SUPFAM" id="SSF50249">
    <property type="entry name" value="Nucleic acid-binding proteins"/>
    <property type="match status" value="1"/>
</dbReference>
<dbReference type="KEGG" id="mfz:AOB57_006535"/>
<evidence type="ECO:0000313" key="3">
    <source>
        <dbReference type="EMBL" id="AYK14896.1"/>
    </source>
</evidence>
<feature type="domain" description="ChsH2 rubredoxin-like zinc ribbon" evidence="2">
    <location>
        <begin position="12"/>
        <end position="42"/>
    </location>
</feature>
<sequence>MSSVPRFWRNLGSRYNLEGTRCSECGEHFYPPRNVCVNCRREGEIEPYMFKGTGEIVTYTFIHTAAEGFEIQAPYTLAIIQLDEGPRLTSQVVGDPGEIHIGMRVRSVFRKLGEDGERGMIYYGTKFVPIDA</sequence>
<evidence type="ECO:0000259" key="2">
    <source>
        <dbReference type="Pfam" id="PF12172"/>
    </source>
</evidence>
<dbReference type="EMBL" id="CP032683">
    <property type="protein sequence ID" value="AYK14896.1"/>
    <property type="molecule type" value="Genomic_DNA"/>
</dbReference>
<dbReference type="InterPro" id="IPR012340">
    <property type="entry name" value="NA-bd_OB-fold"/>
</dbReference>
<keyword evidence="5" id="KW-1185">Reference proteome</keyword>
<dbReference type="InterPro" id="IPR002878">
    <property type="entry name" value="ChsH2_C"/>
</dbReference>